<dbReference type="PANTHER" id="PTHR30061:SF50">
    <property type="entry name" value="MALTOSE_MALTODEXTRIN-BINDING PERIPLASMIC PROTEIN"/>
    <property type="match status" value="1"/>
</dbReference>
<dbReference type="GO" id="GO:0042956">
    <property type="term" value="P:maltodextrin transmembrane transport"/>
    <property type="evidence" value="ECO:0007669"/>
    <property type="project" value="TreeGrafter"/>
</dbReference>
<sequence>MGWRPQGPVARPLLRHVVSIGPGPYAMAVCYNGRGNVNSGQNGNLRPMDFTTSCVHSANKSRLPRTRNMPWWMLAALVFLLVAGACRSPQAENPTSPSPALPPPDNRPGPPIAPDISSLPPREQQLVVWAPDFLEAGADDRERAILAAAYQRFEQAHNGVNLEVHIKAQFGTASMGNYLRSAQRVAPAILPDLVLLDTQQLWPLVDVGLIQPLDVANEVQIADFYQFTLDAVTYQGQVYGIPYLADVIHLVYDPNRVNPAPPTWEELLQRGPSYLMPLGGSDGYGNDSLLLQYVGAGGQLLENGGLSNPEALQAVLAFLHQAHSRGILPDTALTLADLDAVWTAFHAGAGAMAHVSAHTFLQDDGAGNGLGYAQVPTRQGLPATIARTWAFAILTNDPARRTLALALVQELLAPEVQGEWTALAHYLPSRRNSLEAWPDHGGYLDFLSRQLEVAVALPNGRAFAEFSRNIQSLQQAVLRGELTPEEALLQMEAAAEP</sequence>
<dbReference type="PANTHER" id="PTHR30061">
    <property type="entry name" value="MALTOSE-BINDING PERIPLASMIC PROTEIN"/>
    <property type="match status" value="1"/>
</dbReference>
<evidence type="ECO:0000256" key="1">
    <source>
        <dbReference type="ARBA" id="ARBA00008520"/>
    </source>
</evidence>
<comment type="caution">
    <text evidence="5">The sequence shown here is derived from an EMBL/GenBank/DDBJ whole genome shotgun (WGS) entry which is preliminary data.</text>
</comment>
<evidence type="ECO:0000313" key="5">
    <source>
        <dbReference type="EMBL" id="TQE93047.1"/>
    </source>
</evidence>
<protein>
    <submittedName>
        <fullName evidence="5">Extracellular solute-binding protein</fullName>
    </submittedName>
</protein>
<evidence type="ECO:0000256" key="2">
    <source>
        <dbReference type="ARBA" id="ARBA00022448"/>
    </source>
</evidence>
<dbReference type="GO" id="GO:1901982">
    <property type="term" value="F:maltose binding"/>
    <property type="evidence" value="ECO:0007669"/>
    <property type="project" value="TreeGrafter"/>
</dbReference>
<reference evidence="5 6" key="1">
    <citation type="submission" date="2019-06" db="EMBL/GenBank/DDBJ databases">
        <title>Genome sequence of Litorilinea aerophila BAA-2444.</title>
        <authorList>
            <person name="Maclea K.S."/>
            <person name="Maurais E.G."/>
            <person name="Iannazzi L.C."/>
        </authorList>
    </citation>
    <scope>NUCLEOTIDE SEQUENCE [LARGE SCALE GENOMIC DNA]</scope>
    <source>
        <strain evidence="5 6">ATCC BAA-2444</strain>
    </source>
</reference>
<keyword evidence="3" id="KW-0732">Signal</keyword>
<dbReference type="Pfam" id="PF13416">
    <property type="entry name" value="SBP_bac_8"/>
    <property type="match status" value="1"/>
</dbReference>
<evidence type="ECO:0000256" key="3">
    <source>
        <dbReference type="ARBA" id="ARBA00022729"/>
    </source>
</evidence>
<gene>
    <name evidence="5" type="ORF">FKZ61_23110</name>
</gene>
<evidence type="ECO:0000256" key="4">
    <source>
        <dbReference type="SAM" id="MobiDB-lite"/>
    </source>
</evidence>
<dbReference type="GO" id="GO:0055052">
    <property type="term" value="C:ATP-binding cassette (ABC) transporter complex, substrate-binding subunit-containing"/>
    <property type="evidence" value="ECO:0007669"/>
    <property type="project" value="TreeGrafter"/>
</dbReference>
<accession>A0A540V8F7</accession>
<keyword evidence="2" id="KW-0813">Transport</keyword>
<dbReference type="AlphaFoldDB" id="A0A540V8F7"/>
<name>A0A540V8F7_9CHLR</name>
<dbReference type="GO" id="GO:0015768">
    <property type="term" value="P:maltose transport"/>
    <property type="evidence" value="ECO:0007669"/>
    <property type="project" value="TreeGrafter"/>
</dbReference>
<dbReference type="Proteomes" id="UP000317371">
    <property type="component" value="Unassembled WGS sequence"/>
</dbReference>
<dbReference type="Gene3D" id="3.40.190.10">
    <property type="entry name" value="Periplasmic binding protein-like II"/>
    <property type="match status" value="1"/>
</dbReference>
<comment type="similarity">
    <text evidence="1">Belongs to the bacterial solute-binding protein 1 family.</text>
</comment>
<dbReference type="InParanoid" id="A0A540V8F7"/>
<organism evidence="5 6">
    <name type="scientific">Litorilinea aerophila</name>
    <dbReference type="NCBI Taxonomy" id="1204385"/>
    <lineage>
        <taxon>Bacteria</taxon>
        <taxon>Bacillati</taxon>
        <taxon>Chloroflexota</taxon>
        <taxon>Caldilineae</taxon>
        <taxon>Caldilineales</taxon>
        <taxon>Caldilineaceae</taxon>
        <taxon>Litorilinea</taxon>
    </lineage>
</organism>
<dbReference type="EMBL" id="VIGC01000055">
    <property type="protein sequence ID" value="TQE93047.1"/>
    <property type="molecule type" value="Genomic_DNA"/>
</dbReference>
<dbReference type="SUPFAM" id="SSF53850">
    <property type="entry name" value="Periplasmic binding protein-like II"/>
    <property type="match status" value="1"/>
</dbReference>
<keyword evidence="6" id="KW-1185">Reference proteome</keyword>
<proteinExistence type="inferred from homology"/>
<evidence type="ECO:0000313" key="6">
    <source>
        <dbReference type="Proteomes" id="UP000317371"/>
    </source>
</evidence>
<dbReference type="OrthoDB" id="9766758at2"/>
<dbReference type="InterPro" id="IPR006059">
    <property type="entry name" value="SBP"/>
</dbReference>
<feature type="region of interest" description="Disordered" evidence="4">
    <location>
        <begin position="90"/>
        <end position="117"/>
    </location>
</feature>
<feature type="compositionally biased region" description="Pro residues" evidence="4">
    <location>
        <begin position="96"/>
        <end position="113"/>
    </location>
</feature>